<feature type="transmembrane region" description="Helical" evidence="1">
    <location>
        <begin position="38"/>
        <end position="56"/>
    </location>
</feature>
<dbReference type="InterPro" id="IPR025007">
    <property type="entry name" value="DUF3899"/>
</dbReference>
<keyword evidence="1" id="KW-1133">Transmembrane helix</keyword>
<keyword evidence="4" id="KW-1185">Reference proteome</keyword>
<dbReference type="RefSeq" id="WP_066393097.1">
    <property type="nucleotide sequence ID" value="NZ_CP015378.1"/>
</dbReference>
<feature type="transmembrane region" description="Helical" evidence="1">
    <location>
        <begin position="7"/>
        <end position="26"/>
    </location>
</feature>
<dbReference type="Proteomes" id="UP000076623">
    <property type="component" value="Chromosome"/>
</dbReference>
<evidence type="ECO:0000256" key="1">
    <source>
        <dbReference type="SAM" id="Phobius"/>
    </source>
</evidence>
<name>A0A160IKH4_9BACL</name>
<keyword evidence="1" id="KW-0472">Membrane</keyword>
<dbReference type="Pfam" id="PF13038">
    <property type="entry name" value="DUF3899"/>
    <property type="match status" value="1"/>
</dbReference>
<evidence type="ECO:0000313" key="3">
    <source>
        <dbReference type="EMBL" id="ANC76643.1"/>
    </source>
</evidence>
<evidence type="ECO:0000313" key="4">
    <source>
        <dbReference type="Proteomes" id="UP000076623"/>
    </source>
</evidence>
<gene>
    <name evidence="3" type="ORF">ABE65_007455</name>
</gene>
<reference evidence="3 4" key="1">
    <citation type="submission" date="2016-04" db="EMBL/GenBank/DDBJ databases">
        <title>Complete genome sequence of Fictibacillus phosphorivorans G25-29, a strain toxic to nematodes.</title>
        <authorList>
            <person name="Zheng Z."/>
        </authorList>
    </citation>
    <scope>NUCLEOTIDE SEQUENCE [LARGE SCALE GENOMIC DNA]</scope>
    <source>
        <strain evidence="3 4">G25-29</strain>
    </source>
</reference>
<feature type="domain" description="DUF3899" evidence="2">
    <location>
        <begin position="36"/>
        <end position="119"/>
    </location>
</feature>
<accession>A0A160IKH4</accession>
<dbReference type="AlphaFoldDB" id="A0A160IKH4"/>
<dbReference type="EMBL" id="CP015378">
    <property type="protein sequence ID" value="ANC76643.1"/>
    <property type="molecule type" value="Genomic_DNA"/>
</dbReference>
<proteinExistence type="predicted"/>
<organism evidence="3 4">
    <name type="scientific">Fictibacillus phosphorivorans</name>
    <dbReference type="NCBI Taxonomy" id="1221500"/>
    <lineage>
        <taxon>Bacteria</taxon>
        <taxon>Bacillati</taxon>
        <taxon>Bacillota</taxon>
        <taxon>Bacilli</taxon>
        <taxon>Bacillales</taxon>
        <taxon>Fictibacillaceae</taxon>
        <taxon>Fictibacillus</taxon>
    </lineage>
</organism>
<evidence type="ECO:0000259" key="2">
    <source>
        <dbReference type="Pfam" id="PF13038"/>
    </source>
</evidence>
<protein>
    <recommendedName>
        <fullName evidence="2">DUF3899 domain-containing protein</fullName>
    </recommendedName>
</protein>
<keyword evidence="1" id="KW-0812">Transmembrane</keyword>
<sequence length="123" mass="13844">MNLLIKRILIISAFPILIALGASLFTPGPFTLEKYINTLFYFSLSIALFGLALYVVKGGFFDFFSYSFKRVAKALSRAPEIDDEISFKTNFQLSERVNVSFMKSFLYSGLLLSLITIAVAYLL</sequence>
<dbReference type="KEGG" id="fpn:ABE65_007455"/>
<feature type="transmembrane region" description="Helical" evidence="1">
    <location>
        <begin position="104"/>
        <end position="122"/>
    </location>
</feature>